<sequence length="223" mass="24042">MQSANYDQISQKPLQIKHQNDRFFTRPAPVLSKEANSAANSSFRVYYGGASGAIPFRWESRPGTPKHSYSETSIPPLTPPPSYYTSSHSNSKASSKPTLLSSIFPRLAPRRSRNSPSSFSSASLSSSFSSWSSSRSSSSSSPKLNFFKRRRSISDTPSLPFEYSFDDGDGDEPGSSNSPTSTLCFGGASSSRASFRGCYQLVSVKNAFLSMVGHGSAGRGTVN</sequence>
<evidence type="ECO:0000256" key="1">
    <source>
        <dbReference type="SAM" id="MobiDB-lite"/>
    </source>
</evidence>
<dbReference type="KEGG" id="mcha:111006479"/>
<name>A0A6J1BX95_MOMCH</name>
<organism evidence="2 3">
    <name type="scientific">Momordica charantia</name>
    <name type="common">Bitter gourd</name>
    <name type="synonym">Balsam pear</name>
    <dbReference type="NCBI Taxonomy" id="3673"/>
    <lineage>
        <taxon>Eukaryota</taxon>
        <taxon>Viridiplantae</taxon>
        <taxon>Streptophyta</taxon>
        <taxon>Embryophyta</taxon>
        <taxon>Tracheophyta</taxon>
        <taxon>Spermatophyta</taxon>
        <taxon>Magnoliopsida</taxon>
        <taxon>eudicotyledons</taxon>
        <taxon>Gunneridae</taxon>
        <taxon>Pentapetalae</taxon>
        <taxon>rosids</taxon>
        <taxon>fabids</taxon>
        <taxon>Cucurbitales</taxon>
        <taxon>Cucurbitaceae</taxon>
        <taxon>Momordiceae</taxon>
        <taxon>Momordica</taxon>
    </lineage>
</organism>
<reference evidence="3" key="1">
    <citation type="submission" date="2025-08" db="UniProtKB">
        <authorList>
            <consortium name="RefSeq"/>
        </authorList>
    </citation>
    <scope>IDENTIFICATION</scope>
    <source>
        <strain evidence="3">OHB3-1</strain>
    </source>
</reference>
<accession>A0A6J1BX95</accession>
<feature type="region of interest" description="Disordered" evidence="1">
    <location>
        <begin position="53"/>
        <end position="183"/>
    </location>
</feature>
<keyword evidence="2" id="KW-1185">Reference proteome</keyword>
<feature type="compositionally biased region" description="Low complexity" evidence="1">
    <location>
        <begin position="83"/>
        <end position="98"/>
    </location>
</feature>
<dbReference type="OrthoDB" id="691043at2759"/>
<feature type="region of interest" description="Disordered" evidence="1">
    <location>
        <begin position="1"/>
        <end position="21"/>
    </location>
</feature>
<protein>
    <submittedName>
        <fullName evidence="3">Uncharacterized protein</fullName>
    </submittedName>
</protein>
<feature type="compositionally biased region" description="Polar residues" evidence="1">
    <location>
        <begin position="1"/>
        <end position="13"/>
    </location>
</feature>
<feature type="compositionally biased region" description="Low complexity" evidence="1">
    <location>
        <begin position="114"/>
        <end position="141"/>
    </location>
</feature>
<dbReference type="RefSeq" id="XP_022134140.1">
    <property type="nucleotide sequence ID" value="XM_022278448.1"/>
</dbReference>
<evidence type="ECO:0000313" key="3">
    <source>
        <dbReference type="RefSeq" id="XP_022134140.1"/>
    </source>
</evidence>
<gene>
    <name evidence="3" type="primary">LOC111006479</name>
</gene>
<evidence type="ECO:0000313" key="2">
    <source>
        <dbReference type="Proteomes" id="UP000504603"/>
    </source>
</evidence>
<dbReference type="AlphaFoldDB" id="A0A6J1BX95"/>
<proteinExistence type="predicted"/>
<dbReference type="PANTHER" id="PTHR33257:SF58">
    <property type="entry name" value="REJ DOMAIN-CONTAINING PROTEIN"/>
    <property type="match status" value="1"/>
</dbReference>
<dbReference type="Proteomes" id="UP000504603">
    <property type="component" value="Unplaced"/>
</dbReference>
<dbReference type="GeneID" id="111006479"/>
<dbReference type="PANTHER" id="PTHR33257">
    <property type="entry name" value="OS05G0165500 PROTEIN"/>
    <property type="match status" value="1"/>
</dbReference>
<feature type="compositionally biased region" description="Polar residues" evidence="1">
    <location>
        <begin position="174"/>
        <end position="183"/>
    </location>
</feature>